<dbReference type="STRING" id="760192.Halhy_2183"/>
<dbReference type="SUPFAM" id="SSF52540">
    <property type="entry name" value="P-loop containing nucleoside triphosphate hydrolases"/>
    <property type="match status" value="1"/>
</dbReference>
<dbReference type="OrthoDB" id="9805802at2"/>
<evidence type="ECO:0000259" key="1">
    <source>
        <dbReference type="Pfam" id="PF13304"/>
    </source>
</evidence>
<feature type="domain" description="ATPase AAA-type core" evidence="1">
    <location>
        <begin position="225"/>
        <end position="317"/>
    </location>
</feature>
<reference evidence="3 4" key="1">
    <citation type="journal article" date="2011" name="Stand. Genomic Sci.">
        <title>Complete genome sequence of Haliscomenobacter hydrossis type strain (O).</title>
        <authorList>
            <consortium name="US DOE Joint Genome Institute (JGI-PGF)"/>
            <person name="Daligault H."/>
            <person name="Lapidus A."/>
            <person name="Zeytun A."/>
            <person name="Nolan M."/>
            <person name="Lucas S."/>
            <person name="Del Rio T.G."/>
            <person name="Tice H."/>
            <person name="Cheng J.F."/>
            <person name="Tapia R."/>
            <person name="Han C."/>
            <person name="Goodwin L."/>
            <person name="Pitluck S."/>
            <person name="Liolios K."/>
            <person name="Pagani I."/>
            <person name="Ivanova N."/>
            <person name="Huntemann M."/>
            <person name="Mavromatis K."/>
            <person name="Mikhailova N."/>
            <person name="Pati A."/>
            <person name="Chen A."/>
            <person name="Palaniappan K."/>
            <person name="Land M."/>
            <person name="Hauser L."/>
            <person name="Brambilla E.M."/>
            <person name="Rohde M."/>
            <person name="Verbarg S."/>
            <person name="Goker M."/>
            <person name="Bristow J."/>
            <person name="Eisen J.A."/>
            <person name="Markowitz V."/>
            <person name="Hugenholtz P."/>
            <person name="Kyrpides N.C."/>
            <person name="Klenk H.P."/>
            <person name="Woyke T."/>
        </authorList>
    </citation>
    <scope>NUCLEOTIDE SEQUENCE [LARGE SCALE GENOMIC DNA]</scope>
    <source>
        <strain evidence="4">ATCC 27775 / DSM 1100 / LMG 10767 / O</strain>
    </source>
</reference>
<sequence length="420" mass="47551">MRIRELTISNFRGFGETVKFPFSEHFTVIAGVNGRGKTAILDGLVLLFSYLLPQISEAKKQTKKVSETDVHLSASEANISVKTNCAGIPLDYFVTIYGVDRKVVPQKLYAEVSKTIKNAYGDPSRADDQAPLVVYYTTDRAGYRFPKALPQIVTSGQAMAYNGALFNRMVDYKDFMSRYRVALTLTNDEKIKNSSFLGANAVKAINKAIEYFLDGFAELQVQENPLKLWVSKHGEKLDLRQLSDGERSLIALICDLSRRLALANPALKNPLEGAGVVLIDELELHLHPKWQREIRDKLRKTFPNIQFITTTHSPFIIQSLNEGELINLDPKELDEEYSDESIEDITEFVMGVKMPQKSKRYIEMMEAAEAYFTLLHNVGDKSTIEVEHAKQKLNELSIPFSDDPAFQAFLNIERKLKLEE</sequence>
<dbReference type="EMBL" id="CP002691">
    <property type="protein sequence ID" value="AEE50066.1"/>
    <property type="molecule type" value="Genomic_DNA"/>
</dbReference>
<evidence type="ECO:0000313" key="3">
    <source>
        <dbReference type="EMBL" id="AEE50066.1"/>
    </source>
</evidence>
<dbReference type="InterPro" id="IPR003959">
    <property type="entry name" value="ATPase_AAA_core"/>
</dbReference>
<feature type="domain" description="Rad50/SbcC-type AAA" evidence="2">
    <location>
        <begin position="5"/>
        <end position="77"/>
    </location>
</feature>
<proteinExistence type="predicted"/>
<gene>
    <name evidence="3" type="ordered locus">Halhy_2183</name>
</gene>
<organism evidence="3 4">
    <name type="scientific">Haliscomenobacter hydrossis (strain ATCC 27775 / DSM 1100 / LMG 10767 / O)</name>
    <dbReference type="NCBI Taxonomy" id="760192"/>
    <lineage>
        <taxon>Bacteria</taxon>
        <taxon>Pseudomonadati</taxon>
        <taxon>Bacteroidota</taxon>
        <taxon>Saprospiria</taxon>
        <taxon>Saprospirales</taxon>
        <taxon>Haliscomenobacteraceae</taxon>
        <taxon>Haliscomenobacter</taxon>
    </lineage>
</organism>
<reference key="2">
    <citation type="submission" date="2011-04" db="EMBL/GenBank/DDBJ databases">
        <title>Complete sequence of chromosome of Haliscomenobacter hydrossis DSM 1100.</title>
        <authorList>
            <consortium name="US DOE Joint Genome Institute (JGI-PGF)"/>
            <person name="Lucas S."/>
            <person name="Han J."/>
            <person name="Lapidus A."/>
            <person name="Bruce D."/>
            <person name="Goodwin L."/>
            <person name="Pitluck S."/>
            <person name="Peters L."/>
            <person name="Kyrpides N."/>
            <person name="Mavromatis K."/>
            <person name="Ivanova N."/>
            <person name="Ovchinnikova G."/>
            <person name="Pagani I."/>
            <person name="Daligault H."/>
            <person name="Detter J.C."/>
            <person name="Han C."/>
            <person name="Land M."/>
            <person name="Hauser L."/>
            <person name="Markowitz V."/>
            <person name="Cheng J.-F."/>
            <person name="Hugenholtz P."/>
            <person name="Woyke T."/>
            <person name="Wu D."/>
            <person name="Verbarg S."/>
            <person name="Frueling A."/>
            <person name="Brambilla E."/>
            <person name="Klenk H.-P."/>
            <person name="Eisen J.A."/>
        </authorList>
    </citation>
    <scope>NUCLEOTIDE SEQUENCE</scope>
    <source>
        <strain>DSM 1100</strain>
    </source>
</reference>
<evidence type="ECO:0000259" key="2">
    <source>
        <dbReference type="Pfam" id="PF13476"/>
    </source>
</evidence>
<dbReference type="RefSeq" id="WP_013764618.1">
    <property type="nucleotide sequence ID" value="NC_015510.1"/>
</dbReference>
<evidence type="ECO:0000313" key="4">
    <source>
        <dbReference type="Proteomes" id="UP000008461"/>
    </source>
</evidence>
<accession>F4KRW2</accession>
<dbReference type="InterPro" id="IPR051396">
    <property type="entry name" value="Bact_Antivir_Def_Nuclease"/>
</dbReference>
<keyword evidence="4" id="KW-1185">Reference proteome</keyword>
<dbReference type="PANTHER" id="PTHR43581">
    <property type="entry name" value="ATP/GTP PHOSPHATASE"/>
    <property type="match status" value="1"/>
</dbReference>
<dbReference type="InterPro" id="IPR038729">
    <property type="entry name" value="Rad50/SbcC_AAA"/>
</dbReference>
<dbReference type="InterPro" id="IPR027417">
    <property type="entry name" value="P-loop_NTPase"/>
</dbReference>
<dbReference type="GO" id="GO:0016887">
    <property type="term" value="F:ATP hydrolysis activity"/>
    <property type="evidence" value="ECO:0007669"/>
    <property type="project" value="InterPro"/>
</dbReference>
<dbReference type="KEGG" id="hhy:Halhy_2183"/>
<protein>
    <submittedName>
        <fullName evidence="3">SMC domain protein</fullName>
    </submittedName>
</protein>
<dbReference type="GO" id="GO:0005524">
    <property type="term" value="F:ATP binding"/>
    <property type="evidence" value="ECO:0007669"/>
    <property type="project" value="InterPro"/>
</dbReference>
<dbReference type="HOGENOM" id="CLU_033429_1_2_10"/>
<dbReference type="eggNOG" id="COG3950">
    <property type="taxonomic scope" value="Bacteria"/>
</dbReference>
<dbReference type="AlphaFoldDB" id="F4KRW2"/>
<dbReference type="PANTHER" id="PTHR43581:SF4">
    <property type="entry name" value="ATP_GTP PHOSPHATASE"/>
    <property type="match status" value="1"/>
</dbReference>
<dbReference type="Pfam" id="PF13304">
    <property type="entry name" value="AAA_21"/>
    <property type="match status" value="1"/>
</dbReference>
<dbReference type="Proteomes" id="UP000008461">
    <property type="component" value="Chromosome"/>
</dbReference>
<dbReference type="Gene3D" id="3.40.50.300">
    <property type="entry name" value="P-loop containing nucleotide triphosphate hydrolases"/>
    <property type="match status" value="1"/>
</dbReference>
<dbReference type="Pfam" id="PF13476">
    <property type="entry name" value="AAA_23"/>
    <property type="match status" value="1"/>
</dbReference>
<name>F4KRW2_HALH1</name>
<dbReference type="GO" id="GO:0006302">
    <property type="term" value="P:double-strand break repair"/>
    <property type="evidence" value="ECO:0007669"/>
    <property type="project" value="InterPro"/>
</dbReference>